<dbReference type="AlphaFoldDB" id="A0A8J5UP61"/>
<name>A0A8J5UP61_FUSOX</name>
<evidence type="ECO:0000313" key="1">
    <source>
        <dbReference type="EMBL" id="KAG7433882.1"/>
    </source>
</evidence>
<dbReference type="EMBL" id="JAELUR010000003">
    <property type="protein sequence ID" value="KAG7433882.1"/>
    <property type="molecule type" value="Genomic_DNA"/>
</dbReference>
<dbReference type="Proteomes" id="UP000693942">
    <property type="component" value="Unassembled WGS sequence"/>
</dbReference>
<comment type="caution">
    <text evidence="1">The sequence shown here is derived from an EMBL/GenBank/DDBJ whole genome shotgun (WGS) entry which is preliminary data.</text>
</comment>
<organism evidence="1 2">
    <name type="scientific">Fusarium oxysporum f. sp. raphani</name>
    <dbReference type="NCBI Taxonomy" id="96318"/>
    <lineage>
        <taxon>Eukaryota</taxon>
        <taxon>Fungi</taxon>
        <taxon>Dikarya</taxon>
        <taxon>Ascomycota</taxon>
        <taxon>Pezizomycotina</taxon>
        <taxon>Sordariomycetes</taxon>
        <taxon>Hypocreomycetidae</taxon>
        <taxon>Hypocreales</taxon>
        <taxon>Nectriaceae</taxon>
        <taxon>Fusarium</taxon>
        <taxon>Fusarium oxysporum species complex</taxon>
    </lineage>
</organism>
<proteinExistence type="predicted"/>
<gene>
    <name evidence="1" type="ORF">Forpi1262_v005288</name>
</gene>
<reference evidence="1" key="1">
    <citation type="submission" date="2021-04" db="EMBL/GenBank/DDBJ databases">
        <title>First draft genome resource for Brassicaceae pathogens Fusarium oxysporum f. sp. raphani and Fusarium oxysporum f. sp. rapae.</title>
        <authorList>
            <person name="Asai S."/>
        </authorList>
    </citation>
    <scope>NUCLEOTIDE SEQUENCE</scope>
    <source>
        <strain evidence="1">Tf1262</strain>
    </source>
</reference>
<protein>
    <submittedName>
        <fullName evidence="1">Uncharacterized protein</fullName>
    </submittedName>
</protein>
<evidence type="ECO:0000313" key="2">
    <source>
        <dbReference type="Proteomes" id="UP000693942"/>
    </source>
</evidence>
<sequence length="480" mass="56266">MLIEELDRLRGGIRPLNLDMLRAIIRGQSVPEDFPHELAYKCMVAGIRHHDGFALEIRGKSLHHSIERAFHARDIMSGRVPEMEKPEDIPYCFWYPDVPGQDTLRQLLKDHPTVLMRYQVGRACAVGGYVELYKELDILPDVSIAEEARDNLPVSKDIYELPQVGACLNGDTCVRSTLDKRQPLHYEIFPPPFDITEDWCLGADGKRLEERAIPSDTLSLLYAPLPRHLPTVDKDILVLMAAFTGNVDRYVRLRRPRTINGEMQCIVRGIYHNTFFARWCYEQPHLTVLRKFVHARFTMNDDLTWFKHNQTISKDDLPRIIWYPQQADPTTYMELFRLMPELKQLVAQALVVCNEPNDFLRVEPELTPEIYGEITNRIRSPLFREFIDQRVSYEEEEKLADWTELLHDCHDVAPYDHLVSKEMKPRFTRALEDLTLDDVGFENRRAYPPDVKDARDLMRYMSAFPNKPRDHYREEQERFI</sequence>
<accession>A0A8J5UP61</accession>